<dbReference type="SUPFAM" id="SSF53383">
    <property type="entry name" value="PLP-dependent transferases"/>
    <property type="match status" value="1"/>
</dbReference>
<dbReference type="InterPro" id="IPR015422">
    <property type="entry name" value="PyrdxlP-dep_Trfase_small"/>
</dbReference>
<evidence type="ECO:0000313" key="4">
    <source>
        <dbReference type="EMBL" id="AIE99671.1"/>
    </source>
</evidence>
<dbReference type="PANTHER" id="PTHR30244:SF36">
    <property type="entry name" value="3-OXO-GLUCOSE-6-PHOSPHATE:GLUTAMATE AMINOTRANSFERASE"/>
    <property type="match status" value="1"/>
</dbReference>
<dbReference type="InterPro" id="IPR015421">
    <property type="entry name" value="PyrdxlP-dep_Trfase_major"/>
</dbReference>
<dbReference type="Gene3D" id="3.40.640.10">
    <property type="entry name" value="Type I PLP-dependent aspartate aminotransferase-like (Major domain)"/>
    <property type="match status" value="1"/>
</dbReference>
<evidence type="ECO:0000256" key="3">
    <source>
        <dbReference type="RuleBase" id="RU004508"/>
    </source>
</evidence>
<proteinExistence type="inferred from homology"/>
<organism evidence="4">
    <name type="scientific">uncultured marine group II/III euryarchaeote KM3_115_D04</name>
    <dbReference type="NCBI Taxonomy" id="1457855"/>
    <lineage>
        <taxon>Archaea</taxon>
        <taxon>Methanobacteriati</taxon>
        <taxon>Methanobacteriota</taxon>
        <taxon>environmental samples</taxon>
    </lineage>
</organism>
<dbReference type="PIRSF" id="PIRSF000390">
    <property type="entry name" value="PLP_StrS"/>
    <property type="match status" value="1"/>
</dbReference>
<dbReference type="CDD" id="cd00616">
    <property type="entry name" value="AHBA_syn"/>
    <property type="match status" value="1"/>
</dbReference>
<dbReference type="GO" id="GO:0000271">
    <property type="term" value="P:polysaccharide biosynthetic process"/>
    <property type="evidence" value="ECO:0007669"/>
    <property type="project" value="TreeGrafter"/>
</dbReference>
<reference evidence="4" key="1">
    <citation type="journal article" date="2014" name="Genome Biol. Evol.">
        <title>Pangenome evidence for extensive interdomain horizontal transfer affecting lineage core and shell genes in uncultured planktonic thaumarchaeota and euryarchaeota.</title>
        <authorList>
            <person name="Deschamps P."/>
            <person name="Zivanovic Y."/>
            <person name="Moreira D."/>
            <person name="Rodriguez-Valera F."/>
            <person name="Lopez-Garcia P."/>
        </authorList>
    </citation>
    <scope>NUCLEOTIDE SEQUENCE</scope>
</reference>
<dbReference type="GO" id="GO:0008483">
    <property type="term" value="F:transaminase activity"/>
    <property type="evidence" value="ECO:0007669"/>
    <property type="project" value="UniProtKB-KW"/>
</dbReference>
<dbReference type="EMBL" id="KF900569">
    <property type="protein sequence ID" value="AIE99671.1"/>
    <property type="molecule type" value="Genomic_DNA"/>
</dbReference>
<keyword evidence="1 3" id="KW-0663">Pyridoxal phosphate</keyword>
<evidence type="ECO:0000256" key="2">
    <source>
        <dbReference type="ARBA" id="ARBA00037999"/>
    </source>
</evidence>
<accession>A0A075GCA2</accession>
<protein>
    <submittedName>
        <fullName evidence="4">DegT/DnrJ/EryC1/StrS aminotransferase</fullName>
    </submittedName>
</protein>
<dbReference type="PANTHER" id="PTHR30244">
    <property type="entry name" value="TRANSAMINASE"/>
    <property type="match status" value="1"/>
</dbReference>
<dbReference type="InterPro" id="IPR015424">
    <property type="entry name" value="PyrdxlP-dep_Trfase"/>
</dbReference>
<dbReference type="Gene3D" id="3.90.1150.10">
    <property type="entry name" value="Aspartate Aminotransferase, domain 1"/>
    <property type="match status" value="1"/>
</dbReference>
<dbReference type="Pfam" id="PF01041">
    <property type="entry name" value="DegT_DnrJ_EryC1"/>
    <property type="match status" value="1"/>
</dbReference>
<sequence>MGDDKVPLGRMFISDEMRAVAAEVLDSGRWIKGPHGKAFGEEWASYCGALSGTPCSNGSTALIAALRLLDVGAGDEVIVPSHTFIASATCIDQVGATPVFVDVEEEYHTLHPDLVEKAITPITKAIIAVHLYGQPVNPQIFEIAKSHGIPVIEDSAQAHGAEMNGKRIGSIGELATFSFFPSKNMAVGGDGGAILANTEELAPRISMAIDHGRQDKYRHDFLGSNFRLSEIQCAIGREQLKHLDSWVSRRNQIAARYNIAFQGLDWAIIPKVREGALHGWHQYVLRLADSESREHFQSHMNSSGVSTGVHYPIPCHLQPLYRDHPQHAVGSLPVTEAICNGVVSIPVHPHLSEEEVEKVIAAVLSYSAE</sequence>
<evidence type="ECO:0000256" key="1">
    <source>
        <dbReference type="ARBA" id="ARBA00022898"/>
    </source>
</evidence>
<dbReference type="AlphaFoldDB" id="A0A075GCA2"/>
<dbReference type="InterPro" id="IPR000653">
    <property type="entry name" value="DegT/StrS_aminotransferase"/>
</dbReference>
<name>A0A075GCA2_9EURY</name>
<keyword evidence="4" id="KW-0032">Aminotransferase</keyword>
<dbReference type="GO" id="GO:0030170">
    <property type="term" value="F:pyridoxal phosphate binding"/>
    <property type="evidence" value="ECO:0007669"/>
    <property type="project" value="TreeGrafter"/>
</dbReference>
<comment type="similarity">
    <text evidence="2 3">Belongs to the DegT/DnrJ/EryC1 family.</text>
</comment>
<keyword evidence="4" id="KW-0808">Transferase</keyword>